<evidence type="ECO:0000313" key="12">
    <source>
        <dbReference type="Proteomes" id="UP000054498"/>
    </source>
</evidence>
<dbReference type="OrthoDB" id="1747031at2759"/>
<comment type="similarity">
    <text evidence="2 9">Belongs to the mitochondrial carrier (TC 2.A.29) family.</text>
</comment>
<evidence type="ECO:0000256" key="7">
    <source>
        <dbReference type="ARBA" id="ARBA00023136"/>
    </source>
</evidence>
<keyword evidence="6" id="KW-1133">Transmembrane helix</keyword>
<dbReference type="AlphaFoldDB" id="A0A0D2KQY6"/>
<comment type="subcellular location">
    <subcellularLocation>
        <location evidence="1">Membrane</location>
        <topology evidence="1">Multi-pass membrane protein</topology>
    </subcellularLocation>
</comment>
<feature type="region of interest" description="Disordered" evidence="10">
    <location>
        <begin position="155"/>
        <end position="196"/>
    </location>
</feature>
<evidence type="ECO:0000256" key="1">
    <source>
        <dbReference type="ARBA" id="ARBA00004141"/>
    </source>
</evidence>
<keyword evidence="4 8" id="KW-0812">Transmembrane</keyword>
<sequence length="284" mass="28906">MADRPAFRSGRAVLRPALRTCAIGGGLAAGSAALWRHQQQQQGRRGSGDAAAPAHVRAPPRLRLSAAAIEAFAGAMGEVAQISLLYPLDTIKVRCQAQGVPARVVIAALSRLGPRAAAAQLFAGARQAAVASVLVGAVHFMSFCSAKRLVSRREGPAVVPAEGAGRQDEGRQQEQQQGQQQQQRQQQHHLVVSHGASGSHFTPVSDALCGADGAGVDAGGGGGGADEGHGGAGGMKANLAAAVLAAVATAVVEAPLELFRHNAQAGTGAMGGDFFGAMWRVRLS</sequence>
<evidence type="ECO:0000256" key="2">
    <source>
        <dbReference type="ARBA" id="ARBA00006375"/>
    </source>
</evidence>
<keyword evidence="7 8" id="KW-0472">Membrane</keyword>
<dbReference type="Pfam" id="PF00153">
    <property type="entry name" value="Mito_carr"/>
    <property type="match status" value="1"/>
</dbReference>
<evidence type="ECO:0000256" key="3">
    <source>
        <dbReference type="ARBA" id="ARBA00022448"/>
    </source>
</evidence>
<keyword evidence="5" id="KW-0677">Repeat</keyword>
<reference evidence="11 12" key="1">
    <citation type="journal article" date="2013" name="BMC Genomics">
        <title>Reconstruction of the lipid metabolism for the microalga Monoraphidium neglectum from its genome sequence reveals characteristics suitable for biofuel production.</title>
        <authorList>
            <person name="Bogen C."/>
            <person name="Al-Dilaimi A."/>
            <person name="Albersmeier A."/>
            <person name="Wichmann J."/>
            <person name="Grundmann M."/>
            <person name="Rupp O."/>
            <person name="Lauersen K.J."/>
            <person name="Blifernez-Klassen O."/>
            <person name="Kalinowski J."/>
            <person name="Goesmann A."/>
            <person name="Mussgnug J.H."/>
            <person name="Kruse O."/>
        </authorList>
    </citation>
    <scope>NUCLEOTIDE SEQUENCE [LARGE SCALE GENOMIC DNA]</scope>
    <source>
        <strain evidence="11 12">SAG 48.87</strain>
    </source>
</reference>
<feature type="compositionally biased region" description="Low complexity" evidence="10">
    <location>
        <begin position="173"/>
        <end position="185"/>
    </location>
</feature>
<proteinExistence type="inferred from homology"/>
<dbReference type="InterPro" id="IPR018108">
    <property type="entry name" value="MCP_transmembrane"/>
</dbReference>
<organism evidence="11 12">
    <name type="scientific">Monoraphidium neglectum</name>
    <dbReference type="NCBI Taxonomy" id="145388"/>
    <lineage>
        <taxon>Eukaryota</taxon>
        <taxon>Viridiplantae</taxon>
        <taxon>Chlorophyta</taxon>
        <taxon>core chlorophytes</taxon>
        <taxon>Chlorophyceae</taxon>
        <taxon>CS clade</taxon>
        <taxon>Sphaeropleales</taxon>
        <taxon>Selenastraceae</taxon>
        <taxon>Monoraphidium</taxon>
    </lineage>
</organism>
<dbReference type="InterPro" id="IPR023395">
    <property type="entry name" value="MCP_dom_sf"/>
</dbReference>
<evidence type="ECO:0000313" key="11">
    <source>
        <dbReference type="EMBL" id="KIY98003.1"/>
    </source>
</evidence>
<protein>
    <submittedName>
        <fullName evidence="11">Uncharacterized protein</fullName>
    </submittedName>
</protein>
<feature type="repeat" description="Solcar" evidence="8">
    <location>
        <begin position="65"/>
        <end position="149"/>
    </location>
</feature>
<evidence type="ECO:0000256" key="5">
    <source>
        <dbReference type="ARBA" id="ARBA00022737"/>
    </source>
</evidence>
<dbReference type="PANTHER" id="PTHR45667">
    <property type="entry name" value="S-ADENOSYLMETHIONINE MITOCHONDRIAL CARRIER PROTEIN"/>
    <property type="match status" value="1"/>
</dbReference>
<dbReference type="SUPFAM" id="SSF103506">
    <property type="entry name" value="Mitochondrial carrier"/>
    <property type="match status" value="1"/>
</dbReference>
<evidence type="ECO:0000256" key="10">
    <source>
        <dbReference type="SAM" id="MobiDB-lite"/>
    </source>
</evidence>
<feature type="region of interest" description="Disordered" evidence="10">
    <location>
        <begin position="34"/>
        <end position="54"/>
    </location>
</feature>
<evidence type="ECO:0000256" key="4">
    <source>
        <dbReference type="ARBA" id="ARBA00022692"/>
    </source>
</evidence>
<dbReference type="GeneID" id="25742833"/>
<keyword evidence="3 9" id="KW-0813">Transport</keyword>
<accession>A0A0D2KQY6</accession>
<dbReference type="RefSeq" id="XP_013897023.1">
    <property type="nucleotide sequence ID" value="XM_014041569.1"/>
</dbReference>
<dbReference type="STRING" id="145388.A0A0D2KQY6"/>
<keyword evidence="12" id="KW-1185">Reference proteome</keyword>
<dbReference type="GO" id="GO:0016020">
    <property type="term" value="C:membrane"/>
    <property type="evidence" value="ECO:0007669"/>
    <property type="project" value="UniProtKB-SubCell"/>
</dbReference>
<dbReference type="Proteomes" id="UP000054498">
    <property type="component" value="Unassembled WGS sequence"/>
</dbReference>
<evidence type="ECO:0000256" key="6">
    <source>
        <dbReference type="ARBA" id="ARBA00022989"/>
    </source>
</evidence>
<dbReference type="KEGG" id="mng:MNEG_9958"/>
<dbReference type="EMBL" id="KK102346">
    <property type="protein sequence ID" value="KIY98003.1"/>
    <property type="molecule type" value="Genomic_DNA"/>
</dbReference>
<gene>
    <name evidence="11" type="ORF">MNEG_9958</name>
</gene>
<dbReference type="Gene3D" id="1.50.40.10">
    <property type="entry name" value="Mitochondrial carrier domain"/>
    <property type="match status" value="1"/>
</dbReference>
<evidence type="ECO:0000256" key="8">
    <source>
        <dbReference type="PROSITE-ProRule" id="PRU00282"/>
    </source>
</evidence>
<name>A0A0D2KQY6_9CHLO</name>
<dbReference type="PROSITE" id="PS50920">
    <property type="entry name" value="SOLCAR"/>
    <property type="match status" value="1"/>
</dbReference>
<evidence type="ECO:0000256" key="9">
    <source>
        <dbReference type="RuleBase" id="RU000488"/>
    </source>
</evidence>